<feature type="domain" description="MEDS" evidence="1">
    <location>
        <begin position="12"/>
        <end position="172"/>
    </location>
</feature>
<proteinExistence type="predicted"/>
<dbReference type="RefSeq" id="WP_189162401.1">
    <property type="nucleotide sequence ID" value="NZ_BMNT01000007.1"/>
</dbReference>
<dbReference type="EMBL" id="BMNT01000007">
    <property type="protein sequence ID" value="GGK74981.1"/>
    <property type="molecule type" value="Genomic_DNA"/>
</dbReference>
<dbReference type="InterPro" id="IPR025847">
    <property type="entry name" value="MEDS_domain"/>
</dbReference>
<dbReference type="Proteomes" id="UP000645217">
    <property type="component" value="Unassembled WGS sequence"/>
</dbReference>
<evidence type="ECO:0000313" key="2">
    <source>
        <dbReference type="EMBL" id="GGK74981.1"/>
    </source>
</evidence>
<gene>
    <name evidence="2" type="ORF">GCM10007964_17270</name>
</gene>
<sequence>MAFSPDDLQLGDHVCLVGESVDEYLDFLAAFTHSGLAAGHKVMVLAEVMTTAATRAWLEARVPTAEAAVASGALEIQPAREMYLRTGDFSADQVMSAFAETCDQAARDGFSGLWVSGDMSWALYDSVSAAHLMDYESAVNRLFLDRRIAGVCHYELRMFDPVVLSKVRTAHPLVAGGHALRFTRVGDPPGLRLTGTAGAANAEALEAVLASESHTAGPVTIDATGLVVTDGTPLRQFADLAAARHPHPTMLRAGPDTLARLHQLPTGPLIVHPAD</sequence>
<dbReference type="Pfam" id="PF14417">
    <property type="entry name" value="MEDS"/>
    <property type="match status" value="1"/>
</dbReference>
<reference evidence="2" key="1">
    <citation type="journal article" date="2014" name="Int. J. Syst. Evol. Microbiol.">
        <title>Complete genome sequence of Corynebacterium casei LMG S-19264T (=DSM 44701T), isolated from a smear-ripened cheese.</title>
        <authorList>
            <consortium name="US DOE Joint Genome Institute (JGI-PGF)"/>
            <person name="Walter F."/>
            <person name="Albersmeier A."/>
            <person name="Kalinowski J."/>
            <person name="Ruckert C."/>
        </authorList>
    </citation>
    <scope>NUCLEOTIDE SEQUENCE</scope>
    <source>
        <strain evidence="2">JCM 13064</strain>
    </source>
</reference>
<protein>
    <recommendedName>
        <fullName evidence="1">MEDS domain-containing protein</fullName>
    </recommendedName>
</protein>
<keyword evidence="3" id="KW-1185">Reference proteome</keyword>
<reference evidence="2" key="2">
    <citation type="submission" date="2020-09" db="EMBL/GenBank/DDBJ databases">
        <authorList>
            <person name="Sun Q."/>
            <person name="Ohkuma M."/>
        </authorList>
    </citation>
    <scope>NUCLEOTIDE SEQUENCE</scope>
    <source>
        <strain evidence="2">JCM 13064</strain>
    </source>
</reference>
<dbReference type="AlphaFoldDB" id="A0A917VG18"/>
<evidence type="ECO:0000313" key="3">
    <source>
        <dbReference type="Proteomes" id="UP000645217"/>
    </source>
</evidence>
<comment type="caution">
    <text evidence="2">The sequence shown here is derived from an EMBL/GenBank/DDBJ whole genome shotgun (WGS) entry which is preliminary data.</text>
</comment>
<name>A0A917VG18_9ACTN</name>
<organism evidence="2 3">
    <name type="scientific">Sphaerisporangium melleum</name>
    <dbReference type="NCBI Taxonomy" id="321316"/>
    <lineage>
        <taxon>Bacteria</taxon>
        <taxon>Bacillati</taxon>
        <taxon>Actinomycetota</taxon>
        <taxon>Actinomycetes</taxon>
        <taxon>Streptosporangiales</taxon>
        <taxon>Streptosporangiaceae</taxon>
        <taxon>Sphaerisporangium</taxon>
    </lineage>
</organism>
<evidence type="ECO:0000259" key="1">
    <source>
        <dbReference type="Pfam" id="PF14417"/>
    </source>
</evidence>
<accession>A0A917VG18</accession>